<feature type="region of interest" description="Disordered" evidence="1">
    <location>
        <begin position="182"/>
        <end position="238"/>
    </location>
</feature>
<dbReference type="EMBL" id="SHKX01000010">
    <property type="protein sequence ID" value="RZU47464.1"/>
    <property type="molecule type" value="Genomic_DNA"/>
</dbReference>
<dbReference type="Proteomes" id="UP000292423">
    <property type="component" value="Unassembled WGS sequence"/>
</dbReference>
<dbReference type="RefSeq" id="WP_130410708.1">
    <property type="nucleotide sequence ID" value="NZ_SHKX01000010.1"/>
</dbReference>
<comment type="caution">
    <text evidence="2">The sequence shown here is derived from an EMBL/GenBank/DDBJ whole genome shotgun (WGS) entry which is preliminary data.</text>
</comment>
<organism evidence="2 3">
    <name type="scientific">Fluviicoccus keumensis</name>
    <dbReference type="NCBI Taxonomy" id="1435465"/>
    <lineage>
        <taxon>Bacteria</taxon>
        <taxon>Pseudomonadati</taxon>
        <taxon>Pseudomonadota</taxon>
        <taxon>Gammaproteobacteria</taxon>
        <taxon>Moraxellales</taxon>
        <taxon>Moraxellaceae</taxon>
        <taxon>Fluviicoccus</taxon>
    </lineage>
</organism>
<keyword evidence="3" id="KW-1185">Reference proteome</keyword>
<reference evidence="2 3" key="1">
    <citation type="submission" date="2019-02" db="EMBL/GenBank/DDBJ databases">
        <title>Genomic Encyclopedia of Type Strains, Phase IV (KMG-IV): sequencing the most valuable type-strain genomes for metagenomic binning, comparative biology and taxonomic classification.</title>
        <authorList>
            <person name="Goeker M."/>
        </authorList>
    </citation>
    <scope>NUCLEOTIDE SEQUENCE [LARGE SCALE GENOMIC DNA]</scope>
    <source>
        <strain evidence="2 3">DSM 105135</strain>
    </source>
</reference>
<evidence type="ECO:0000256" key="1">
    <source>
        <dbReference type="SAM" id="MobiDB-lite"/>
    </source>
</evidence>
<accession>A0A4Q7ZBC6</accession>
<evidence type="ECO:0000313" key="3">
    <source>
        <dbReference type="Proteomes" id="UP000292423"/>
    </source>
</evidence>
<protein>
    <submittedName>
        <fullName evidence="2">Uncharacterized protein</fullName>
    </submittedName>
</protein>
<name>A0A4Q7ZBC6_9GAMM</name>
<evidence type="ECO:0000313" key="2">
    <source>
        <dbReference type="EMBL" id="RZU47464.1"/>
    </source>
</evidence>
<dbReference type="InterPro" id="IPR036680">
    <property type="entry name" value="SPOR-like_sf"/>
</dbReference>
<dbReference type="AlphaFoldDB" id="A0A4Q7ZBC6"/>
<proteinExistence type="predicted"/>
<dbReference type="OrthoDB" id="6655985at2"/>
<dbReference type="Gene3D" id="3.30.70.1070">
    <property type="entry name" value="Sporulation related repeat"/>
    <property type="match status" value="1"/>
</dbReference>
<gene>
    <name evidence="2" type="ORF">EV700_0426</name>
</gene>
<sequence>MTAAGVSREWGTALALVSLMLILDMSALALKSRKATEEPAIQDVFMKDKPQFTPDLGQLLSLVPLTDYVATTPETHGPQYRTADWLKAQGGLAWTLQVMQSEDENVIKEYLAKRPDREQFAYFAQKIDGGIVYVAVFGNFVTRELAMGEAETTDFGLQQGVPAPMKLADYVAQVPILEPAIDAPPPPTYGDVPEVAAPADAAPDTEGASTAPADGTSPAPAPGPVPRPGTFDPFSTAP</sequence>
<feature type="compositionally biased region" description="Low complexity" evidence="1">
    <location>
        <begin position="190"/>
        <end position="208"/>
    </location>
</feature>
<dbReference type="GO" id="GO:0042834">
    <property type="term" value="F:peptidoglycan binding"/>
    <property type="evidence" value="ECO:0007669"/>
    <property type="project" value="InterPro"/>
</dbReference>